<evidence type="ECO:0000313" key="4">
    <source>
        <dbReference type="Proteomes" id="UP000217065"/>
    </source>
</evidence>
<organism evidence="3 4">
    <name type="scientific">Tetzosporium hominis</name>
    <dbReference type="NCBI Taxonomy" id="2020506"/>
    <lineage>
        <taxon>Bacteria</taxon>
        <taxon>Bacillati</taxon>
        <taxon>Bacillota</taxon>
        <taxon>Bacilli</taxon>
        <taxon>Bacillales</taxon>
        <taxon>Caryophanaceae</taxon>
        <taxon>Tetzosporium</taxon>
    </lineage>
</organism>
<dbReference type="PRINTS" id="PR01607">
    <property type="entry name" value="APYRASEFAMLY"/>
</dbReference>
<keyword evidence="1" id="KW-0547">Nucleotide-binding</keyword>
<dbReference type="Proteomes" id="UP000217065">
    <property type="component" value="Unassembled WGS sequence"/>
</dbReference>
<dbReference type="PROSITE" id="PS00785">
    <property type="entry name" value="5_NUCLEOTIDASE_1"/>
    <property type="match status" value="1"/>
</dbReference>
<dbReference type="InterPro" id="IPR036907">
    <property type="entry name" value="5'-Nucleotdase_C_sf"/>
</dbReference>
<dbReference type="GO" id="GO:0046872">
    <property type="term" value="F:metal ion binding"/>
    <property type="evidence" value="ECO:0007669"/>
    <property type="project" value="InterPro"/>
</dbReference>
<evidence type="ECO:0000313" key="3">
    <source>
        <dbReference type="EMBL" id="OZS76998.1"/>
    </source>
</evidence>
<evidence type="ECO:0000256" key="1">
    <source>
        <dbReference type="RuleBase" id="RU362119"/>
    </source>
</evidence>
<dbReference type="InterPro" id="IPR006146">
    <property type="entry name" value="5'-Nucleotdase_CS"/>
</dbReference>
<dbReference type="InterPro" id="IPR006179">
    <property type="entry name" value="5_nucleotidase/apyrase"/>
</dbReference>
<name>A0A264W086_9BACL</name>
<dbReference type="EMBL" id="NOKQ01000310">
    <property type="protein sequence ID" value="OZS76998.1"/>
    <property type="molecule type" value="Genomic_DNA"/>
</dbReference>
<dbReference type="InterPro" id="IPR004843">
    <property type="entry name" value="Calcineurin-like_PHP"/>
</dbReference>
<dbReference type="PANTHER" id="PTHR11575:SF23">
    <property type="entry name" value="5-NUCLEOTIDASE FAMILY PROTEIN"/>
    <property type="match status" value="1"/>
</dbReference>
<keyword evidence="4" id="KW-1185">Reference proteome</keyword>
<comment type="caution">
    <text evidence="3">The sequence shown here is derived from an EMBL/GenBank/DDBJ whole genome shotgun (WGS) entry which is preliminary data.</text>
</comment>
<dbReference type="Pfam" id="PF00149">
    <property type="entry name" value="Metallophos"/>
    <property type="match status" value="1"/>
</dbReference>
<dbReference type="GO" id="GO:0008253">
    <property type="term" value="F:5'-nucleotidase activity"/>
    <property type="evidence" value="ECO:0007669"/>
    <property type="project" value="TreeGrafter"/>
</dbReference>
<dbReference type="RefSeq" id="WP_094944357.1">
    <property type="nucleotide sequence ID" value="NZ_NOKQ01000310.1"/>
</dbReference>
<dbReference type="AlphaFoldDB" id="A0A264W086"/>
<dbReference type="SUPFAM" id="SSF55816">
    <property type="entry name" value="5'-nucleotidase (syn. UDP-sugar hydrolase), C-terminal domain"/>
    <property type="match status" value="1"/>
</dbReference>
<sequence>MSMLHILHTNDLHSHLENWPTILKEMELYKQQLPAEDDLLVMDLGDHLDRSHIYTEATEGKGNVLLLNQAGYDYVTIGNNEGITLSHQQLESLYEEADFQVVIANFFDTEGNRPSWVKPFVIHETSFHRRIGIFGVTAAYDDYYKQLGWHVTDPLEAAAEVVHQLSDQVDYLICLAHVGRSHEEELVSRFPAIHLILGAHTHHQYPDNFKIQETSLAAGGKWGQFLGVAQVAFEKTGPVTSTRLIDVQNSPLHTSKENEAASQHWQIEGEQLLSGPVFYNEKFLKASLQQATNLSDRLGDALLSYTGADCALYPAGLLLTNLDTGDVSSKAMHDLLPHPINPCVVTLSGAELIEAYQVAQNNKWPTLEVRGLGFRGKQLGKLLFRNFEKREDAYYVNNRALELKEHYQLVTVDMFTFGYFFPRFKELPKTYFMPETIRDVFVAYSSQDKN</sequence>
<dbReference type="GO" id="GO:0030288">
    <property type="term" value="C:outer membrane-bounded periplasmic space"/>
    <property type="evidence" value="ECO:0007669"/>
    <property type="project" value="TreeGrafter"/>
</dbReference>
<dbReference type="GO" id="GO:0000166">
    <property type="term" value="F:nucleotide binding"/>
    <property type="evidence" value="ECO:0007669"/>
    <property type="project" value="UniProtKB-KW"/>
</dbReference>
<dbReference type="Gene3D" id="3.60.21.10">
    <property type="match status" value="1"/>
</dbReference>
<dbReference type="GO" id="GO:0009166">
    <property type="term" value="P:nucleotide catabolic process"/>
    <property type="evidence" value="ECO:0007669"/>
    <property type="project" value="InterPro"/>
</dbReference>
<protein>
    <recommendedName>
        <fullName evidence="2">Calcineurin-like phosphoesterase domain-containing protein</fullName>
    </recommendedName>
</protein>
<dbReference type="InterPro" id="IPR029052">
    <property type="entry name" value="Metallo-depent_PP-like"/>
</dbReference>
<keyword evidence="1" id="KW-0378">Hydrolase</keyword>
<gene>
    <name evidence="3" type="ORF">CF394_13685</name>
</gene>
<dbReference type="Gene3D" id="3.90.780.10">
    <property type="entry name" value="5'-Nucleotidase, C-terminal domain"/>
    <property type="match status" value="1"/>
</dbReference>
<dbReference type="OrthoDB" id="9793179at2"/>
<feature type="domain" description="Calcineurin-like phosphoesterase" evidence="2">
    <location>
        <begin position="5"/>
        <end position="203"/>
    </location>
</feature>
<dbReference type="GO" id="GO:0008768">
    <property type="term" value="F:UDP-sugar diphosphatase activity"/>
    <property type="evidence" value="ECO:0007669"/>
    <property type="project" value="TreeGrafter"/>
</dbReference>
<comment type="similarity">
    <text evidence="1">Belongs to the 5'-nucleotidase family.</text>
</comment>
<accession>A0A264W086</accession>
<reference evidence="3 4" key="1">
    <citation type="submission" date="2017-07" db="EMBL/GenBank/DDBJ databases">
        <title>Tetzosporium hominis gen.nov. sp.nov.</title>
        <authorList>
            <person name="Tetz G."/>
            <person name="Tetz V."/>
        </authorList>
    </citation>
    <scope>NUCLEOTIDE SEQUENCE [LARGE SCALE GENOMIC DNA]</scope>
    <source>
        <strain evidence="3 4">VT-49</strain>
    </source>
</reference>
<dbReference type="SUPFAM" id="SSF56300">
    <property type="entry name" value="Metallo-dependent phosphatases"/>
    <property type="match status" value="1"/>
</dbReference>
<evidence type="ECO:0000259" key="2">
    <source>
        <dbReference type="Pfam" id="PF00149"/>
    </source>
</evidence>
<dbReference type="PANTHER" id="PTHR11575">
    <property type="entry name" value="5'-NUCLEOTIDASE-RELATED"/>
    <property type="match status" value="1"/>
</dbReference>
<proteinExistence type="inferred from homology"/>